<reference evidence="5" key="1">
    <citation type="submission" date="2019-03" db="EMBL/GenBank/DDBJ databases">
        <title>Single cell metagenomics reveals metabolic interactions within the superorganism composed of flagellate Streblomastix strix and complex community of Bacteroidetes bacteria on its surface.</title>
        <authorList>
            <person name="Treitli S.C."/>
            <person name="Kolisko M."/>
            <person name="Husnik F."/>
            <person name="Keeling P."/>
            <person name="Hampl V."/>
        </authorList>
    </citation>
    <scope>NUCLEOTIDE SEQUENCE</scope>
    <source>
        <strain evidence="5">STM</strain>
    </source>
</reference>
<dbReference type="HAMAP" id="MF_00020">
    <property type="entry name" value="Acetate_kinase"/>
    <property type="match status" value="1"/>
</dbReference>
<dbReference type="NCBIfam" id="TIGR00016">
    <property type="entry name" value="ackA"/>
    <property type="match status" value="1"/>
</dbReference>
<accession>A0A5J4S0B1</accession>
<evidence type="ECO:0000256" key="3">
    <source>
        <dbReference type="ARBA" id="ARBA00022777"/>
    </source>
</evidence>
<proteinExistence type="inferred from homology"/>
<sequence>MKILVLNCGSSSIKYKLLDMDSNNVSAQGGIEKIGLKGSFLKFTASTNEKIVLERDIPEHTAGIEFILETLTSKKHGCIHSFAEISAVGHRVVHGGEKFNTSVLITDEVVEQMVQCSDLAPLHNPANLKGIYTISNLLPEVPQIGVFDTAFHQTMPDYAYMYALPYELYTKYGVRRYGFHGTSHRYVSQRVCEFLNVSPAGKRIITCHIGNGGSVTAINNGKSVDTSMGLTPVEGLMMGTRCGDVDAGALIYIMDKEGLDVTDVSNLLNKKSGVLGVSGVSSDMRELDKAIAEGNERAILAGKMYNYRIKKYVGSYAAAMGGVDIIVFTGGVGENQQSCRYAVCKGLEFMGVKLDEKANSKVRGEEAVITTSDSKVTVAVIPTDEEFMIASDTMEILRNLKNKVTL</sequence>
<protein>
    <submittedName>
        <fullName evidence="5">Acetate kinase</fullName>
        <ecNumber evidence="5">2.7.2.1</ecNumber>
    </submittedName>
</protein>
<evidence type="ECO:0000256" key="1">
    <source>
        <dbReference type="ARBA" id="ARBA00022679"/>
    </source>
</evidence>
<dbReference type="Pfam" id="PF00871">
    <property type="entry name" value="Acetate_kinase"/>
    <property type="match status" value="1"/>
</dbReference>
<gene>
    <name evidence="5" type="ORF">EZS27_012532</name>
</gene>
<dbReference type="PROSITE" id="PS01076">
    <property type="entry name" value="ACETATE_KINASE_2"/>
    <property type="match status" value="1"/>
</dbReference>
<evidence type="ECO:0000313" key="5">
    <source>
        <dbReference type="EMBL" id="KAA6339529.1"/>
    </source>
</evidence>
<evidence type="ECO:0000256" key="4">
    <source>
        <dbReference type="ARBA" id="ARBA00022840"/>
    </source>
</evidence>
<dbReference type="GO" id="GO:0005524">
    <property type="term" value="F:ATP binding"/>
    <property type="evidence" value="ECO:0007669"/>
    <property type="project" value="UniProtKB-KW"/>
</dbReference>
<name>A0A5J4S0B1_9ZZZZ</name>
<dbReference type="PIRSF" id="PIRSF000722">
    <property type="entry name" value="Acetate_prop_kin"/>
    <property type="match status" value="1"/>
</dbReference>
<dbReference type="InterPro" id="IPR043129">
    <property type="entry name" value="ATPase_NBD"/>
</dbReference>
<evidence type="ECO:0000256" key="2">
    <source>
        <dbReference type="ARBA" id="ARBA00022741"/>
    </source>
</evidence>
<keyword evidence="2" id="KW-0547">Nucleotide-binding</keyword>
<dbReference type="EMBL" id="SNRY01000529">
    <property type="protein sequence ID" value="KAA6339529.1"/>
    <property type="molecule type" value="Genomic_DNA"/>
</dbReference>
<dbReference type="EC" id="2.7.2.1" evidence="5"/>
<dbReference type="InterPro" id="IPR004372">
    <property type="entry name" value="Ac/propionate_kinase"/>
</dbReference>
<organism evidence="5">
    <name type="scientific">termite gut metagenome</name>
    <dbReference type="NCBI Taxonomy" id="433724"/>
    <lineage>
        <taxon>unclassified sequences</taxon>
        <taxon>metagenomes</taxon>
        <taxon>organismal metagenomes</taxon>
    </lineage>
</organism>
<dbReference type="Gene3D" id="3.30.420.40">
    <property type="match status" value="2"/>
</dbReference>
<keyword evidence="1 5" id="KW-0808">Transferase</keyword>
<dbReference type="SUPFAM" id="SSF53067">
    <property type="entry name" value="Actin-like ATPase domain"/>
    <property type="match status" value="2"/>
</dbReference>
<dbReference type="PRINTS" id="PR00471">
    <property type="entry name" value="ACETATEKNASE"/>
</dbReference>
<keyword evidence="3 5" id="KW-0418">Kinase</keyword>
<dbReference type="InterPro" id="IPR023865">
    <property type="entry name" value="Aliphatic_acid_kinase_CS"/>
</dbReference>
<dbReference type="PROSITE" id="PS01075">
    <property type="entry name" value="ACETATE_KINASE_1"/>
    <property type="match status" value="1"/>
</dbReference>
<dbReference type="CDD" id="cd24010">
    <property type="entry name" value="ASKHA_NBD_AcK_PK"/>
    <property type="match status" value="1"/>
</dbReference>
<dbReference type="GO" id="GO:0006083">
    <property type="term" value="P:acetate metabolic process"/>
    <property type="evidence" value="ECO:0007669"/>
    <property type="project" value="TreeGrafter"/>
</dbReference>
<dbReference type="InterPro" id="IPR000890">
    <property type="entry name" value="Aliphatic_acid_kin_short-chain"/>
</dbReference>
<dbReference type="PANTHER" id="PTHR21060">
    <property type="entry name" value="ACETATE KINASE"/>
    <property type="match status" value="1"/>
</dbReference>
<dbReference type="PANTHER" id="PTHR21060:SF15">
    <property type="entry name" value="ACETATE KINASE-RELATED"/>
    <property type="match status" value="1"/>
</dbReference>
<dbReference type="AlphaFoldDB" id="A0A5J4S0B1"/>
<comment type="caution">
    <text evidence="5">The sequence shown here is derived from an EMBL/GenBank/DDBJ whole genome shotgun (WGS) entry which is preliminary data.</text>
</comment>
<keyword evidence="4" id="KW-0067">ATP-binding</keyword>
<dbReference type="GO" id="GO:0008776">
    <property type="term" value="F:acetate kinase activity"/>
    <property type="evidence" value="ECO:0007669"/>
    <property type="project" value="UniProtKB-EC"/>
</dbReference>